<organism evidence="2 3">
    <name type="scientific">Prorocentrum cordatum</name>
    <dbReference type="NCBI Taxonomy" id="2364126"/>
    <lineage>
        <taxon>Eukaryota</taxon>
        <taxon>Sar</taxon>
        <taxon>Alveolata</taxon>
        <taxon>Dinophyceae</taxon>
        <taxon>Prorocentrales</taxon>
        <taxon>Prorocentraceae</taxon>
        <taxon>Prorocentrum</taxon>
    </lineage>
</organism>
<reference evidence="2" key="1">
    <citation type="submission" date="2023-10" db="EMBL/GenBank/DDBJ databases">
        <authorList>
            <person name="Chen Y."/>
            <person name="Shah S."/>
            <person name="Dougan E. K."/>
            <person name="Thang M."/>
            <person name="Chan C."/>
        </authorList>
    </citation>
    <scope>NUCLEOTIDE SEQUENCE [LARGE SCALE GENOMIC DNA]</scope>
</reference>
<feature type="non-terminal residue" evidence="2">
    <location>
        <position position="1"/>
    </location>
</feature>
<sequence>REEEVPWPARLAQAAGSGSEQGGGSSDAPAFQPRTRAQRRRMQRQSQKDRGAGRRRCSPSRPRASPPRARLSRHRPSRRSPPTPEPLAARTRQSQGAPAAGRGVGGCRERRLWGEALARRRHGRPRWARLDSLIFHRWALASLFRESRYSSGTRGCDPARLAQTGTGASIARPSAPREGGPSDGATLFLERAWAQGFCLVW</sequence>
<gene>
    <name evidence="2" type="ORF">PCOR1329_LOCUS33908</name>
</gene>
<accession>A0ABN9SYW9</accession>
<evidence type="ECO:0000256" key="1">
    <source>
        <dbReference type="SAM" id="MobiDB-lite"/>
    </source>
</evidence>
<feature type="compositionally biased region" description="Low complexity" evidence="1">
    <location>
        <begin position="59"/>
        <end position="69"/>
    </location>
</feature>
<proteinExistence type="predicted"/>
<feature type="compositionally biased region" description="Low complexity" evidence="1">
    <location>
        <begin position="26"/>
        <end position="35"/>
    </location>
</feature>
<comment type="caution">
    <text evidence="2">The sequence shown here is derived from an EMBL/GenBank/DDBJ whole genome shotgun (WGS) entry which is preliminary data.</text>
</comment>
<dbReference type="EMBL" id="CAUYUJ010014177">
    <property type="protein sequence ID" value="CAK0837811.1"/>
    <property type="molecule type" value="Genomic_DNA"/>
</dbReference>
<dbReference type="Proteomes" id="UP001189429">
    <property type="component" value="Unassembled WGS sequence"/>
</dbReference>
<keyword evidence="3" id="KW-1185">Reference proteome</keyword>
<feature type="region of interest" description="Disordered" evidence="1">
    <location>
        <begin position="1"/>
        <end position="106"/>
    </location>
</feature>
<evidence type="ECO:0000313" key="2">
    <source>
        <dbReference type="EMBL" id="CAK0837811.1"/>
    </source>
</evidence>
<name>A0ABN9SYW9_9DINO</name>
<evidence type="ECO:0000313" key="3">
    <source>
        <dbReference type="Proteomes" id="UP001189429"/>
    </source>
</evidence>
<protein>
    <submittedName>
        <fullName evidence="2">Uncharacterized protein</fullName>
    </submittedName>
</protein>